<evidence type="ECO:0000313" key="2">
    <source>
        <dbReference type="Proteomes" id="UP001519654"/>
    </source>
</evidence>
<protein>
    <submittedName>
        <fullName evidence="1">Uncharacterized protein</fullName>
    </submittedName>
</protein>
<keyword evidence="2" id="KW-1185">Reference proteome</keyword>
<evidence type="ECO:0000313" key="1">
    <source>
        <dbReference type="EMBL" id="MBU2664771.1"/>
    </source>
</evidence>
<sequence>MRPSRTRPWLWAAVALVLIAGVALVTSYGKSSDVEDTGVKSGSFGTPVTRDGLLEYTLSAPICTATACTAGITVHNVSDVARKPGIAFATAYDARGAEHLIDAVAEIRGNTALLDDLAPGAQITDRLIYAMPAISSLLLRETPGSPGISFAVAG</sequence>
<gene>
    <name evidence="1" type="ORF">KOI35_14815</name>
</gene>
<accession>A0ABS5YN82</accession>
<dbReference type="RefSeq" id="WP_215787677.1">
    <property type="nucleotide sequence ID" value="NZ_JAHKKG010000004.1"/>
</dbReference>
<name>A0ABS5YN82_9ACTN</name>
<organism evidence="1 2">
    <name type="scientific">Paractinoplanes bogorensis</name>
    <dbReference type="NCBI Taxonomy" id="1610840"/>
    <lineage>
        <taxon>Bacteria</taxon>
        <taxon>Bacillati</taxon>
        <taxon>Actinomycetota</taxon>
        <taxon>Actinomycetes</taxon>
        <taxon>Micromonosporales</taxon>
        <taxon>Micromonosporaceae</taxon>
        <taxon>Paractinoplanes</taxon>
    </lineage>
</organism>
<proteinExistence type="predicted"/>
<reference evidence="1 2" key="1">
    <citation type="submission" date="2021-06" db="EMBL/GenBank/DDBJ databases">
        <title>Actinoplanes lichenicola sp. nov., and Actinoplanes ovalisporus sp. nov., isolated from lichen in Thailand.</title>
        <authorList>
            <person name="Saeng-In P."/>
            <person name="Kanchanasin P."/>
            <person name="Yuki M."/>
            <person name="Kudo T."/>
            <person name="Ohkuma M."/>
            <person name="Phongsopitanun W."/>
            <person name="Tanasupawat S."/>
        </authorList>
    </citation>
    <scope>NUCLEOTIDE SEQUENCE [LARGE SCALE GENOMIC DNA]</scope>
    <source>
        <strain evidence="1 2">NBRC 110975</strain>
    </source>
</reference>
<comment type="caution">
    <text evidence="1">The sequence shown here is derived from an EMBL/GenBank/DDBJ whole genome shotgun (WGS) entry which is preliminary data.</text>
</comment>
<dbReference type="Proteomes" id="UP001519654">
    <property type="component" value="Unassembled WGS sequence"/>
</dbReference>
<dbReference type="EMBL" id="JAHKKG010000004">
    <property type="protein sequence ID" value="MBU2664771.1"/>
    <property type="molecule type" value="Genomic_DNA"/>
</dbReference>